<dbReference type="InterPro" id="IPR015824">
    <property type="entry name" value="Phosphoglycerate_kinase_N"/>
</dbReference>
<evidence type="ECO:0000256" key="3">
    <source>
        <dbReference type="ARBA" id="ARBA00004838"/>
    </source>
</evidence>
<gene>
    <name evidence="14" type="primary">pgk</name>
    <name evidence="18" type="ORF">IDSA_09975</name>
</gene>
<feature type="binding site" evidence="14">
    <location>
        <position position="36"/>
    </location>
    <ligand>
        <name>substrate</name>
    </ligand>
</feature>
<dbReference type="EC" id="2.7.2.3" evidence="6 14"/>
<keyword evidence="11 14" id="KW-0418">Kinase</keyword>
<comment type="similarity">
    <text evidence="4 14 17">Belongs to the phosphoglycerate kinase family.</text>
</comment>
<dbReference type="InterPro" id="IPR015911">
    <property type="entry name" value="Phosphoglycerate_kinase_CS"/>
</dbReference>
<dbReference type="UniPathway" id="UPA00109">
    <property type="reaction ID" value="UER00185"/>
</dbReference>
<evidence type="ECO:0000256" key="4">
    <source>
        <dbReference type="ARBA" id="ARBA00008982"/>
    </source>
</evidence>
<evidence type="ECO:0000256" key="5">
    <source>
        <dbReference type="ARBA" id="ARBA00011245"/>
    </source>
</evidence>
<evidence type="ECO:0000256" key="1">
    <source>
        <dbReference type="ARBA" id="ARBA00000642"/>
    </source>
</evidence>
<comment type="pathway">
    <text evidence="3 14">Carbohydrate degradation; glycolysis; pyruvate from D-glyceraldehyde 3-phosphate: step 2/5.</text>
</comment>
<sequence length="393" mass="41084">MSVITLSDLDVSDLRVLIREDLNVPVKDGKVTSDARLKAAIPTIQAALDGGAKVMVMSHLGRPEEGVYDEQYSLGPVADYLNQALNVPVRLEANYLDGVDVSSNEVVLFENVRFNKGEKKNDDTLSQQLAALCDVFVMDAFGTAHRAQASTHGVAKYADVACAGPLLAAELDALGKALANPARPLVAIVGGSKVSTKLTVLESLSSVVDQLIVGGGIANTFIAAAGHDVGKSLYEADLVDEAKRLVAAAQEKGGDIPLPEDVVTGKEFSESATAQTKDVSEVASDDMIFDIGPKTAQQFADIIKQAGTIVWNGPVGVFEFDQFGEGTKVIAEAIAASDAFSIAGGGDTLAAIDKYGIADKISYISTGGGAFLEFLEGKKLPAVAILEERALNG</sequence>
<reference evidence="18 19" key="1">
    <citation type="submission" date="2014-06" db="EMBL/GenBank/DDBJ databases">
        <title>The draft genome sequence of Idiomarina salinarum ISL-52.</title>
        <authorList>
            <person name="Du J."/>
            <person name="Shao Z."/>
        </authorList>
    </citation>
    <scope>NUCLEOTIDE SEQUENCE [LARGE SCALE GENOMIC DNA]</scope>
    <source>
        <strain evidence="18 19">ISL-52</strain>
    </source>
</reference>
<dbReference type="OrthoDB" id="9808460at2"/>
<name>A0A094IRT9_9GAMM</name>
<evidence type="ECO:0000256" key="6">
    <source>
        <dbReference type="ARBA" id="ARBA00013061"/>
    </source>
</evidence>
<evidence type="ECO:0000256" key="11">
    <source>
        <dbReference type="ARBA" id="ARBA00022777"/>
    </source>
</evidence>
<dbReference type="HAMAP" id="MF_00145">
    <property type="entry name" value="Phosphoglyc_kinase"/>
    <property type="match status" value="1"/>
</dbReference>
<feature type="binding site" evidence="14 16">
    <location>
        <position position="319"/>
    </location>
    <ligand>
        <name>ATP</name>
        <dbReference type="ChEBI" id="CHEBI:30616"/>
    </ligand>
</feature>
<feature type="binding site" evidence="14 15">
    <location>
        <begin position="21"/>
        <end position="23"/>
    </location>
    <ligand>
        <name>substrate</name>
    </ligand>
</feature>
<comment type="subcellular location">
    <subcellularLocation>
        <location evidence="2 14">Cytoplasm</location>
    </subcellularLocation>
</comment>
<dbReference type="EMBL" id="JPER01000005">
    <property type="protein sequence ID" value="KFZ30385.1"/>
    <property type="molecule type" value="Genomic_DNA"/>
</dbReference>
<accession>A0A094IRT9</accession>
<dbReference type="PRINTS" id="PR00477">
    <property type="entry name" value="PHGLYCKINASE"/>
</dbReference>
<keyword evidence="12 14" id="KW-0067">ATP-binding</keyword>
<evidence type="ECO:0000256" key="15">
    <source>
        <dbReference type="PIRSR" id="PIRSR000724-1"/>
    </source>
</evidence>
<dbReference type="FunFam" id="3.40.50.1260:FF:000002">
    <property type="entry name" value="Phosphoglycerate kinase"/>
    <property type="match status" value="1"/>
</dbReference>
<comment type="catalytic activity">
    <reaction evidence="1 14 17">
        <text>(2R)-3-phosphoglycerate + ATP = (2R)-3-phospho-glyceroyl phosphate + ADP</text>
        <dbReference type="Rhea" id="RHEA:14801"/>
        <dbReference type="ChEBI" id="CHEBI:30616"/>
        <dbReference type="ChEBI" id="CHEBI:57604"/>
        <dbReference type="ChEBI" id="CHEBI:58272"/>
        <dbReference type="ChEBI" id="CHEBI:456216"/>
        <dbReference type="EC" id="2.7.2.3"/>
    </reaction>
</comment>
<dbReference type="PANTHER" id="PTHR11406">
    <property type="entry name" value="PHOSPHOGLYCERATE KINASE"/>
    <property type="match status" value="1"/>
</dbReference>
<dbReference type="SUPFAM" id="SSF53748">
    <property type="entry name" value="Phosphoglycerate kinase"/>
    <property type="match status" value="1"/>
</dbReference>
<proteinExistence type="inferred from homology"/>
<evidence type="ECO:0000256" key="14">
    <source>
        <dbReference type="HAMAP-Rule" id="MF_00145"/>
    </source>
</evidence>
<comment type="caution">
    <text evidence="18">The sequence shown here is derived from an EMBL/GenBank/DDBJ whole genome shotgun (WGS) entry which is preliminary data.</text>
</comment>
<evidence type="ECO:0000256" key="8">
    <source>
        <dbReference type="ARBA" id="ARBA00022490"/>
    </source>
</evidence>
<dbReference type="PIRSF" id="PIRSF000724">
    <property type="entry name" value="Pgk"/>
    <property type="match status" value="1"/>
</dbReference>
<protein>
    <recommendedName>
        <fullName evidence="7 14">Phosphoglycerate kinase</fullName>
        <ecNumber evidence="6 14">2.7.2.3</ecNumber>
    </recommendedName>
</protein>
<dbReference type="eggNOG" id="COG0126">
    <property type="taxonomic scope" value="Bacteria"/>
</dbReference>
<keyword evidence="10 14" id="KW-0547">Nucleotide-binding</keyword>
<feature type="binding site" evidence="14">
    <location>
        <position position="146"/>
    </location>
    <ligand>
        <name>substrate</name>
    </ligand>
</feature>
<feature type="binding site" evidence="15">
    <location>
        <position position="146"/>
    </location>
    <ligand>
        <name>(2R)-3-phosphoglycerate</name>
        <dbReference type="ChEBI" id="CHEBI:58272"/>
    </ligand>
</feature>
<dbReference type="GO" id="GO:0005524">
    <property type="term" value="F:ATP binding"/>
    <property type="evidence" value="ECO:0007669"/>
    <property type="project" value="UniProtKB-KW"/>
</dbReference>
<dbReference type="PANTHER" id="PTHR11406:SF23">
    <property type="entry name" value="PHOSPHOGLYCERATE KINASE 1, CHLOROPLASTIC-RELATED"/>
    <property type="match status" value="1"/>
</dbReference>
<dbReference type="FunFam" id="3.40.50.1260:FF:000001">
    <property type="entry name" value="Phosphoglycerate kinase"/>
    <property type="match status" value="1"/>
</dbReference>
<evidence type="ECO:0000256" key="2">
    <source>
        <dbReference type="ARBA" id="ARBA00004496"/>
    </source>
</evidence>
<evidence type="ECO:0000256" key="16">
    <source>
        <dbReference type="PIRSR" id="PIRSR000724-2"/>
    </source>
</evidence>
<feature type="binding site" evidence="14 16">
    <location>
        <begin position="345"/>
        <end position="348"/>
    </location>
    <ligand>
        <name>ATP</name>
        <dbReference type="ChEBI" id="CHEBI:30616"/>
    </ligand>
</feature>
<feature type="binding site" evidence="15">
    <location>
        <position position="36"/>
    </location>
    <ligand>
        <name>(2R)-3-phosphoglycerate</name>
        <dbReference type="ChEBI" id="CHEBI:58272"/>
    </ligand>
</feature>
<evidence type="ECO:0000256" key="12">
    <source>
        <dbReference type="ARBA" id="ARBA00022840"/>
    </source>
</evidence>
<feature type="binding site" evidence="14 15">
    <location>
        <begin position="59"/>
        <end position="62"/>
    </location>
    <ligand>
        <name>substrate</name>
    </ligand>
</feature>
<dbReference type="PROSITE" id="PS00111">
    <property type="entry name" value="PGLYCERATE_KINASE"/>
    <property type="match status" value="1"/>
</dbReference>
<dbReference type="Gene3D" id="3.40.50.1260">
    <property type="entry name" value="Phosphoglycerate kinase, N-terminal domain"/>
    <property type="match status" value="2"/>
</dbReference>
<dbReference type="InterPro" id="IPR036043">
    <property type="entry name" value="Phosphoglycerate_kinase_sf"/>
</dbReference>
<dbReference type="STRING" id="435908.IDSA_09975"/>
<comment type="subunit">
    <text evidence="5 14">Monomer.</text>
</comment>
<evidence type="ECO:0000256" key="13">
    <source>
        <dbReference type="ARBA" id="ARBA00023152"/>
    </source>
</evidence>
<dbReference type="GO" id="GO:0043531">
    <property type="term" value="F:ADP binding"/>
    <property type="evidence" value="ECO:0007669"/>
    <property type="project" value="TreeGrafter"/>
</dbReference>
<keyword evidence="13 14" id="KW-0324">Glycolysis</keyword>
<dbReference type="InterPro" id="IPR001576">
    <property type="entry name" value="Phosphoglycerate_kinase"/>
</dbReference>
<feature type="binding site" evidence="14 16">
    <location>
        <position position="197"/>
    </location>
    <ligand>
        <name>ATP</name>
        <dbReference type="ChEBI" id="CHEBI:30616"/>
    </ligand>
</feature>
<evidence type="ECO:0000256" key="17">
    <source>
        <dbReference type="RuleBase" id="RU000532"/>
    </source>
</evidence>
<dbReference type="RefSeq" id="WP_034776326.1">
    <property type="nucleotide sequence ID" value="NZ_JPER01000005.1"/>
</dbReference>
<organism evidence="18 19">
    <name type="scientific">Pseudidiomarina salinarum</name>
    <dbReference type="NCBI Taxonomy" id="435908"/>
    <lineage>
        <taxon>Bacteria</taxon>
        <taxon>Pseudomonadati</taxon>
        <taxon>Pseudomonadota</taxon>
        <taxon>Gammaproteobacteria</taxon>
        <taxon>Alteromonadales</taxon>
        <taxon>Idiomarinaceae</taxon>
        <taxon>Pseudidiomarina</taxon>
    </lineage>
</organism>
<dbReference type="GO" id="GO:0006094">
    <property type="term" value="P:gluconeogenesis"/>
    <property type="evidence" value="ECO:0007669"/>
    <property type="project" value="TreeGrafter"/>
</dbReference>
<dbReference type="Proteomes" id="UP000054363">
    <property type="component" value="Unassembled WGS sequence"/>
</dbReference>
<evidence type="ECO:0000256" key="10">
    <source>
        <dbReference type="ARBA" id="ARBA00022741"/>
    </source>
</evidence>
<dbReference type="Pfam" id="PF00162">
    <property type="entry name" value="PGK"/>
    <property type="match status" value="1"/>
</dbReference>
<dbReference type="GO" id="GO:0004618">
    <property type="term" value="F:phosphoglycerate kinase activity"/>
    <property type="evidence" value="ECO:0007669"/>
    <property type="project" value="UniProtKB-UniRule"/>
</dbReference>
<dbReference type="GO" id="GO:0006096">
    <property type="term" value="P:glycolytic process"/>
    <property type="evidence" value="ECO:0007669"/>
    <property type="project" value="UniProtKB-UniRule"/>
</dbReference>
<keyword evidence="9 14" id="KW-0808">Transferase</keyword>
<dbReference type="GO" id="GO:0005829">
    <property type="term" value="C:cytosol"/>
    <property type="evidence" value="ECO:0007669"/>
    <property type="project" value="TreeGrafter"/>
</dbReference>
<comment type="caution">
    <text evidence="14">Lacks conserved residue(s) required for the propagation of feature annotation.</text>
</comment>
<feature type="binding site" evidence="14">
    <location>
        <position position="113"/>
    </location>
    <ligand>
        <name>substrate</name>
    </ligand>
</feature>
<keyword evidence="19" id="KW-1185">Reference proteome</keyword>
<keyword evidence="8 14" id="KW-0963">Cytoplasm</keyword>
<evidence type="ECO:0000313" key="19">
    <source>
        <dbReference type="Proteomes" id="UP000054363"/>
    </source>
</evidence>
<evidence type="ECO:0000313" key="18">
    <source>
        <dbReference type="EMBL" id="KFZ30385.1"/>
    </source>
</evidence>
<dbReference type="AlphaFoldDB" id="A0A094IRT9"/>
<evidence type="ECO:0000256" key="9">
    <source>
        <dbReference type="ARBA" id="ARBA00022679"/>
    </source>
</evidence>
<feature type="binding site" evidence="15">
    <location>
        <position position="113"/>
    </location>
    <ligand>
        <name>(2R)-3-phosphoglycerate</name>
        <dbReference type="ChEBI" id="CHEBI:58272"/>
    </ligand>
</feature>
<evidence type="ECO:0000256" key="7">
    <source>
        <dbReference type="ARBA" id="ARBA00016471"/>
    </source>
</evidence>